<reference evidence="1 2" key="1">
    <citation type="submission" date="2020-04" db="EMBL/GenBank/DDBJ databases">
        <title>Perkinsus chesapeaki whole genome sequence.</title>
        <authorList>
            <person name="Bogema D.R."/>
        </authorList>
    </citation>
    <scope>NUCLEOTIDE SEQUENCE [LARGE SCALE GENOMIC DNA]</scope>
    <source>
        <strain evidence="1">ATCC PRA-425</strain>
    </source>
</reference>
<organism evidence="1 2">
    <name type="scientific">Perkinsus chesapeaki</name>
    <name type="common">Clam parasite</name>
    <name type="synonym">Perkinsus andrewsi</name>
    <dbReference type="NCBI Taxonomy" id="330153"/>
    <lineage>
        <taxon>Eukaryota</taxon>
        <taxon>Sar</taxon>
        <taxon>Alveolata</taxon>
        <taxon>Perkinsozoa</taxon>
        <taxon>Perkinsea</taxon>
        <taxon>Perkinsida</taxon>
        <taxon>Perkinsidae</taxon>
        <taxon>Perkinsus</taxon>
    </lineage>
</organism>
<accession>A0A7J6LIX9</accession>
<evidence type="ECO:0000313" key="1">
    <source>
        <dbReference type="EMBL" id="KAF4659232.1"/>
    </source>
</evidence>
<dbReference type="AlphaFoldDB" id="A0A7J6LIX9"/>
<dbReference type="EMBL" id="JAAPAO010000461">
    <property type="protein sequence ID" value="KAF4659232.1"/>
    <property type="molecule type" value="Genomic_DNA"/>
</dbReference>
<protein>
    <submittedName>
        <fullName evidence="1">Uncharacterized protein</fullName>
    </submittedName>
</protein>
<keyword evidence="2" id="KW-1185">Reference proteome</keyword>
<sequence>MTLDVSAKDFAHVTKTLTLVADAIGPMGKNLPRSIVKNSGKSLDKLLRYMDNKTESSKEYFWMEGKALTYDFVRKTLILHQDDKASNDVVFRGLTSPDQRLIRN</sequence>
<comment type="caution">
    <text evidence="1">The sequence shown here is derived from an EMBL/GenBank/DDBJ whole genome shotgun (WGS) entry which is preliminary data.</text>
</comment>
<name>A0A7J6LIX9_PERCH</name>
<dbReference type="Proteomes" id="UP000591131">
    <property type="component" value="Unassembled WGS sequence"/>
</dbReference>
<evidence type="ECO:0000313" key="2">
    <source>
        <dbReference type="Proteomes" id="UP000591131"/>
    </source>
</evidence>
<gene>
    <name evidence="1" type="ORF">FOL47_007676</name>
</gene>
<proteinExistence type="predicted"/>